<feature type="compositionally biased region" description="Basic and acidic residues" evidence="1">
    <location>
        <begin position="123"/>
        <end position="137"/>
    </location>
</feature>
<dbReference type="EMBL" id="MF417950">
    <property type="protein sequence ID" value="ASN72340.1"/>
    <property type="molecule type" value="Genomic_DNA"/>
</dbReference>
<dbReference type="InterPro" id="IPR006343">
    <property type="entry name" value="DnaB/C_C"/>
</dbReference>
<dbReference type="InterPro" id="IPR036390">
    <property type="entry name" value="WH_DNA-bd_sf"/>
</dbReference>
<dbReference type="PANTHER" id="PTHR37293">
    <property type="entry name" value="PHAGE REPLICATION PROTEIN-RELATED"/>
    <property type="match status" value="1"/>
</dbReference>
<dbReference type="NCBIfam" id="TIGR01446">
    <property type="entry name" value="DnaD_dom"/>
    <property type="match status" value="1"/>
</dbReference>
<dbReference type="Gene3D" id="1.10.10.630">
    <property type="entry name" value="DnaD domain-like"/>
    <property type="match status" value="1"/>
</dbReference>
<protein>
    <submittedName>
        <fullName evidence="3">Putative DNA replication protein</fullName>
    </submittedName>
</protein>
<feature type="compositionally biased region" description="Low complexity" evidence="1">
    <location>
        <begin position="138"/>
        <end position="166"/>
    </location>
</feature>
<reference evidence="3" key="1">
    <citation type="submission" date="2017-06" db="EMBL/GenBank/DDBJ databases">
        <title>Novel phages from South African skin metaviromes.</title>
        <authorList>
            <person name="van Zyl L.J."/>
            <person name="Abrahams Y."/>
            <person name="Stander E.A."/>
            <person name="Kirby B.M."/>
            <person name="Clavaud C."/>
            <person name="Farcet C."/>
            <person name="Breton L."/>
            <person name="Trindade M.I."/>
        </authorList>
    </citation>
    <scope>NUCLEOTIDE SEQUENCE</scope>
</reference>
<dbReference type="SUPFAM" id="SSF158499">
    <property type="entry name" value="DnaD domain-like"/>
    <property type="match status" value="1"/>
</dbReference>
<evidence type="ECO:0000256" key="1">
    <source>
        <dbReference type="SAM" id="MobiDB-lite"/>
    </source>
</evidence>
<dbReference type="PANTHER" id="PTHR37293:SF9">
    <property type="entry name" value="PHI ETA ORF 22-LIKE PROTEIN"/>
    <property type="match status" value="1"/>
</dbReference>
<dbReference type="SUPFAM" id="SSF46785">
    <property type="entry name" value="Winged helix' DNA-binding domain"/>
    <property type="match status" value="1"/>
</dbReference>
<evidence type="ECO:0000313" key="3">
    <source>
        <dbReference type="EMBL" id="ASN72340.1"/>
    </source>
</evidence>
<accession>A0A2H4JAS0</accession>
<organism evidence="3">
    <name type="scientific">uncultured Caudovirales phage</name>
    <dbReference type="NCBI Taxonomy" id="2100421"/>
    <lineage>
        <taxon>Viruses</taxon>
        <taxon>Duplodnaviria</taxon>
        <taxon>Heunggongvirae</taxon>
        <taxon>Uroviricota</taxon>
        <taxon>Caudoviricetes</taxon>
        <taxon>Peduoviridae</taxon>
        <taxon>Maltschvirus</taxon>
        <taxon>Maltschvirus maltsch</taxon>
    </lineage>
</organism>
<sequence>MATFRVFKESGEFVTVHKAFIHDASLSWKAKGILLYLLSRPDDWQIYETELIKHTSDKLSSLKSGLKQLEEAGYIKRKRKRDDKGRMQGYEYEVYEQPTHIRKSNVDEKESIHMRKSNVGKSNDGKTDVGKSNDGKSHTTNNNRTNNDSTKNKSTNNNGSSSTSATQLPQPPSVFNFYQENGFGILRPVIVDQINAWIDDFGANGEDIVIRALKEAAENNVYKWNYVNQILKNWYENNIKSIEDVEARKKERIKNNNQAIEKDYDNSQYSDLF</sequence>
<feature type="compositionally biased region" description="Basic and acidic residues" evidence="1">
    <location>
        <begin position="104"/>
        <end position="113"/>
    </location>
</feature>
<dbReference type="InterPro" id="IPR034829">
    <property type="entry name" value="DnaD-like_sf"/>
</dbReference>
<evidence type="ECO:0000259" key="2">
    <source>
        <dbReference type="Pfam" id="PF07261"/>
    </source>
</evidence>
<dbReference type="Pfam" id="PF07261">
    <property type="entry name" value="DnaB_2"/>
    <property type="match status" value="1"/>
</dbReference>
<name>A0A2H4JAS0_9CAUD</name>
<feature type="domain" description="DnaB/C C-terminal" evidence="2">
    <location>
        <begin position="175"/>
        <end position="248"/>
    </location>
</feature>
<gene>
    <name evidence="3" type="ORF">7F12_16</name>
</gene>
<proteinExistence type="predicted"/>
<dbReference type="InterPro" id="IPR053162">
    <property type="entry name" value="DnaD"/>
</dbReference>
<feature type="region of interest" description="Disordered" evidence="1">
    <location>
        <begin position="101"/>
        <end position="173"/>
    </location>
</feature>